<feature type="transmembrane region" description="Helical" evidence="6">
    <location>
        <begin position="7"/>
        <end position="27"/>
    </location>
</feature>
<reference evidence="7 8" key="1">
    <citation type="submission" date="2015-12" db="EMBL/GenBank/DDBJ databases">
        <title>The genome of Folsomia candida.</title>
        <authorList>
            <person name="Faddeeva A."/>
            <person name="Derks M.F."/>
            <person name="Anvar Y."/>
            <person name="Smit S."/>
            <person name="Van Straalen N."/>
            <person name="Roelofs D."/>
        </authorList>
    </citation>
    <scope>NUCLEOTIDE SEQUENCE [LARGE SCALE GENOMIC DNA]</scope>
    <source>
        <strain evidence="7 8">VU population</strain>
        <tissue evidence="7">Whole body</tissue>
    </source>
</reference>
<dbReference type="PANTHER" id="PTHR43667">
    <property type="entry name" value="CYCLOPROPANE-FATTY-ACYL-PHOSPHOLIPID SYNTHASE"/>
    <property type="match status" value="1"/>
</dbReference>
<evidence type="ECO:0000256" key="5">
    <source>
        <dbReference type="ARBA" id="ARBA00023098"/>
    </source>
</evidence>
<evidence type="ECO:0000256" key="6">
    <source>
        <dbReference type="SAM" id="Phobius"/>
    </source>
</evidence>
<evidence type="ECO:0000313" key="8">
    <source>
        <dbReference type="Proteomes" id="UP000198287"/>
    </source>
</evidence>
<evidence type="ECO:0000256" key="3">
    <source>
        <dbReference type="ARBA" id="ARBA00022679"/>
    </source>
</evidence>
<dbReference type="GO" id="GO:0032259">
    <property type="term" value="P:methylation"/>
    <property type="evidence" value="ECO:0007669"/>
    <property type="project" value="UniProtKB-KW"/>
</dbReference>
<evidence type="ECO:0000256" key="4">
    <source>
        <dbReference type="ARBA" id="ARBA00022691"/>
    </source>
</evidence>
<dbReference type="AlphaFoldDB" id="A0A226DY14"/>
<dbReference type="OrthoDB" id="8300214at2759"/>
<proteinExistence type="inferred from homology"/>
<accession>A0A226DY14</accession>
<dbReference type="PANTHER" id="PTHR43667:SF1">
    <property type="entry name" value="CYCLOPROPANE-FATTY-ACYL-PHOSPHOLIPID SYNTHASE"/>
    <property type="match status" value="1"/>
</dbReference>
<dbReference type="InterPro" id="IPR003333">
    <property type="entry name" value="CMAS"/>
</dbReference>
<dbReference type="Proteomes" id="UP000198287">
    <property type="component" value="Unassembled WGS sequence"/>
</dbReference>
<evidence type="ECO:0000256" key="2">
    <source>
        <dbReference type="ARBA" id="ARBA00022603"/>
    </source>
</evidence>
<keyword evidence="6" id="KW-1133">Transmembrane helix</keyword>
<keyword evidence="3" id="KW-0808">Transferase</keyword>
<dbReference type="InterPro" id="IPR029063">
    <property type="entry name" value="SAM-dependent_MTases_sf"/>
</dbReference>
<comment type="caution">
    <text evidence="7">The sequence shown here is derived from an EMBL/GenBank/DDBJ whole genome shotgun (WGS) entry which is preliminary data.</text>
</comment>
<keyword evidence="6" id="KW-0812">Transmembrane</keyword>
<dbReference type="InterPro" id="IPR050723">
    <property type="entry name" value="CFA/CMAS"/>
</dbReference>
<dbReference type="GO" id="GO:0008168">
    <property type="term" value="F:methyltransferase activity"/>
    <property type="evidence" value="ECO:0007669"/>
    <property type="project" value="UniProtKB-KW"/>
</dbReference>
<keyword evidence="8" id="KW-1185">Reference proteome</keyword>
<comment type="similarity">
    <text evidence="1">Belongs to the CFA/CMAS family.</text>
</comment>
<sequence>MATMQDTVYDGLITLFVYLFDTLIPIFRKIRFFILLPFTPILKPITDYLFASIGIKVSSEMKGSHADICVLDKRFYARLWSDQELGFQEMYVEEWWTTENMDALYEKIVAFFEKNRWIAKAHIAYWEAQFRWALLNTGREGHNFSAPPEYDLPPAYFKLMTDKEHMQLSAGYYAYGATNYAEAQVGKLTLIAAKLGLKAGMTLLDLGCGYGGLSKFMADNYGVTVVGVTVCGTMAKQARKHCSGSNVTIKKHHWRKLGGKFDRITVIEMLEHVGKQNYDEFFRKIESLLNPGGQVLFQHYVTDHNVPHFSEFYCKYQFGQVYFPSFHEFVEPSSKYLRIANTQDLTIDASLTCQHYLDMVDNNRAEMEALVGPKVWRALRITYAIPFAHGKFGTLMIYQTVLVRKDEKSRVPLAQ</sequence>
<dbReference type="Pfam" id="PF02353">
    <property type="entry name" value="CMAS"/>
    <property type="match status" value="1"/>
</dbReference>
<name>A0A226DY14_FOLCA</name>
<dbReference type="PIRSF" id="PIRSF003085">
    <property type="entry name" value="CMAS"/>
    <property type="match status" value="1"/>
</dbReference>
<dbReference type="EMBL" id="LNIX01000010">
    <property type="protein sequence ID" value="OXA49597.1"/>
    <property type="molecule type" value="Genomic_DNA"/>
</dbReference>
<keyword evidence="5" id="KW-0443">Lipid metabolism</keyword>
<gene>
    <name evidence="7" type="ORF">Fcan01_15468</name>
</gene>
<keyword evidence="4" id="KW-0949">S-adenosyl-L-methionine</keyword>
<dbReference type="GO" id="GO:0008610">
    <property type="term" value="P:lipid biosynthetic process"/>
    <property type="evidence" value="ECO:0007669"/>
    <property type="project" value="InterPro"/>
</dbReference>
<protein>
    <submittedName>
        <fullName evidence="7">Cyclopropane-fatty-acyl-phospholipid synthase</fullName>
    </submittedName>
</protein>
<evidence type="ECO:0000256" key="1">
    <source>
        <dbReference type="ARBA" id="ARBA00010815"/>
    </source>
</evidence>
<organism evidence="7 8">
    <name type="scientific">Folsomia candida</name>
    <name type="common">Springtail</name>
    <dbReference type="NCBI Taxonomy" id="158441"/>
    <lineage>
        <taxon>Eukaryota</taxon>
        <taxon>Metazoa</taxon>
        <taxon>Ecdysozoa</taxon>
        <taxon>Arthropoda</taxon>
        <taxon>Hexapoda</taxon>
        <taxon>Collembola</taxon>
        <taxon>Entomobryomorpha</taxon>
        <taxon>Isotomoidea</taxon>
        <taxon>Isotomidae</taxon>
        <taxon>Proisotominae</taxon>
        <taxon>Folsomia</taxon>
    </lineage>
</organism>
<keyword evidence="6" id="KW-0472">Membrane</keyword>
<dbReference type="Gene3D" id="3.40.50.150">
    <property type="entry name" value="Vaccinia Virus protein VP39"/>
    <property type="match status" value="1"/>
</dbReference>
<dbReference type="CDD" id="cd02440">
    <property type="entry name" value="AdoMet_MTases"/>
    <property type="match status" value="1"/>
</dbReference>
<dbReference type="SUPFAM" id="SSF53335">
    <property type="entry name" value="S-adenosyl-L-methionine-dependent methyltransferases"/>
    <property type="match status" value="1"/>
</dbReference>
<keyword evidence="2" id="KW-0489">Methyltransferase</keyword>
<evidence type="ECO:0000313" key="7">
    <source>
        <dbReference type="EMBL" id="OXA49597.1"/>
    </source>
</evidence>